<gene>
    <name evidence="2" type="ORF">SAMN02787073_3802</name>
</gene>
<organism evidence="2 3">
    <name type="scientific">Chryseobacterium vrystaatense</name>
    <dbReference type="NCBI Taxonomy" id="307480"/>
    <lineage>
        <taxon>Bacteria</taxon>
        <taxon>Pseudomonadati</taxon>
        <taxon>Bacteroidota</taxon>
        <taxon>Flavobacteriia</taxon>
        <taxon>Flavobacteriales</taxon>
        <taxon>Weeksellaceae</taxon>
        <taxon>Chryseobacterium group</taxon>
        <taxon>Chryseobacterium</taxon>
    </lineage>
</organism>
<dbReference type="RefSeq" id="WP_073174933.1">
    <property type="nucleotide sequence ID" value="NZ_FQVE01000005.1"/>
</dbReference>
<evidence type="ECO:0000256" key="1">
    <source>
        <dbReference type="SAM" id="MobiDB-lite"/>
    </source>
</evidence>
<evidence type="ECO:0000313" key="3">
    <source>
        <dbReference type="Proteomes" id="UP000184108"/>
    </source>
</evidence>
<dbReference type="PROSITE" id="PS51257">
    <property type="entry name" value="PROKAR_LIPOPROTEIN"/>
    <property type="match status" value="1"/>
</dbReference>
<name>A0A1M5IAL3_9FLAO</name>
<dbReference type="EMBL" id="FQVE01000005">
    <property type="protein sequence ID" value="SHG25265.1"/>
    <property type="molecule type" value="Genomic_DNA"/>
</dbReference>
<feature type="compositionally biased region" description="Basic and acidic residues" evidence="1">
    <location>
        <begin position="233"/>
        <end position="243"/>
    </location>
</feature>
<proteinExistence type="predicted"/>
<protein>
    <submittedName>
        <fullName evidence="2">Uncharacterized protein</fullName>
    </submittedName>
</protein>
<dbReference type="AlphaFoldDB" id="A0A1M5IAL3"/>
<accession>A0A1M5IAL3</accession>
<reference evidence="3" key="1">
    <citation type="submission" date="2016-11" db="EMBL/GenBank/DDBJ databases">
        <authorList>
            <person name="Varghese N."/>
            <person name="Submissions S."/>
        </authorList>
    </citation>
    <scope>NUCLEOTIDE SEQUENCE [LARGE SCALE GENOMIC DNA]</scope>
    <source>
        <strain evidence="3">YR203</strain>
    </source>
</reference>
<dbReference type="Proteomes" id="UP000184108">
    <property type="component" value="Unassembled WGS sequence"/>
</dbReference>
<evidence type="ECO:0000313" key="2">
    <source>
        <dbReference type="EMBL" id="SHG25265.1"/>
    </source>
</evidence>
<sequence>MKKNYFTAVLAGSILFISSFQSCMHESLETEIINVQQDPVYFIRSEYMKGKGMVTGKLIEWEKARKYKREGNIILITVPVKNKESNQIEEITFRIDHNKVSGHLWKFESNTAFAPEDYHLTAHEIMEKITGKVSYIALEGSMRYEKKIVRGKFIDEVAKSGSGAMNSPSCKPCHGQIDEIVIPAPGGGGPTNPFPPDTPVIPIPTIVIPAPNPNNPPDTDPCTKGKKIQNSSDIKKGVDELKKTASGGTGEKGFKAKSDGSTSGIISGGDHKVNLGDKSGYQGGFHNHTSTGIAMHSPPDIDMLLGFARAQGNHGNINGAYFGMISPNGTQYITWFNGSYQDALTNFSQEQLNNLLNDYKKLELSLSENPQYSDNNGATLNSKGLEKLFSDTLKKMGLNGKIGLQRVDPDNSIKNINFNQNGGSTPVPCP</sequence>
<feature type="region of interest" description="Disordered" evidence="1">
    <location>
        <begin position="214"/>
        <end position="269"/>
    </location>
</feature>